<dbReference type="InterPro" id="IPR007835">
    <property type="entry name" value="MOFRL"/>
</dbReference>
<dbReference type="Gene3D" id="3.40.50.10180">
    <property type="entry name" value="Glycerate kinase, MOFRL-like N-terminal domain"/>
    <property type="match status" value="1"/>
</dbReference>
<evidence type="ECO:0000313" key="3">
    <source>
        <dbReference type="EMBL" id="MBV0903725.1"/>
    </source>
</evidence>
<dbReference type="PANTHER" id="PTHR12227">
    <property type="entry name" value="GLYCERATE KINASE"/>
    <property type="match status" value="1"/>
</dbReference>
<gene>
    <name evidence="3" type="ORF">KTS37_18225</name>
</gene>
<dbReference type="RefSeq" id="WP_162415110.1">
    <property type="nucleotide sequence ID" value="NZ_JAHQXE010000007.1"/>
</dbReference>
<evidence type="ECO:0000259" key="1">
    <source>
        <dbReference type="Pfam" id="PF05161"/>
    </source>
</evidence>
<proteinExistence type="predicted"/>
<dbReference type="Pfam" id="PF13660">
    <property type="entry name" value="DUF4147"/>
    <property type="match status" value="1"/>
</dbReference>
<dbReference type="PANTHER" id="PTHR12227:SF0">
    <property type="entry name" value="GLYCERATE KINASE"/>
    <property type="match status" value="1"/>
</dbReference>
<organism evidence="3 4">
    <name type="scientific">Haloarcula salina</name>
    <dbReference type="NCBI Taxonomy" id="1429914"/>
    <lineage>
        <taxon>Archaea</taxon>
        <taxon>Methanobacteriati</taxon>
        <taxon>Methanobacteriota</taxon>
        <taxon>Stenosarchaea group</taxon>
        <taxon>Halobacteria</taxon>
        <taxon>Halobacteriales</taxon>
        <taxon>Haloarculaceae</taxon>
        <taxon>Haloarcula</taxon>
    </lineage>
</organism>
<dbReference type="Pfam" id="PF05161">
    <property type="entry name" value="MOFRL"/>
    <property type="match status" value="1"/>
</dbReference>
<evidence type="ECO:0000313" key="4">
    <source>
        <dbReference type="Proteomes" id="UP001166304"/>
    </source>
</evidence>
<reference evidence="3" key="1">
    <citation type="submission" date="2021-06" db="EMBL/GenBank/DDBJ databases">
        <title>New haloarchaea isolates fom saline soil.</title>
        <authorList>
            <person name="Duran-Viseras A."/>
            <person name="Sanchez-Porro C.S."/>
            <person name="Ventosa A."/>
        </authorList>
    </citation>
    <scope>NUCLEOTIDE SEQUENCE</scope>
    <source>
        <strain evidence="3">JCM 18369</strain>
    </source>
</reference>
<sequence length="446" mass="46389">MFENREALAESPEHRLALECLSAGITSAHPKSVIERTVTLDGEILIIDGTEYNIKHYDRVFVLGGGNAAGQVAATLEDTLGTRIDDGVVVTDDPVPLSTVDCIEGSHPIPNENAVDGTRQILELAATASEDDLILAVVTGGGSALLPAPTGSLELSDLQEITEKLLRAGATILEINTVRKHLSEIKGGNLADVASPADVAGLIFSDVTGNDLSAVASGPISPDNTTYDDALNVLDRYDIESTAAVRDHLLRGSNDETQETPDENSNTFVGVSQHVLADNFTALSAASDVAQKAGYEPVILSSHIRGEASEVAKAHVGIAEEIVATGNPANPPAVLISGGETTVTVEGDGNGGPNQEFALSAALELDLPATVVGCVDTDGIDGNVDAAGALIDLDTIDDRVSAQRALHTNDVYSTLDTTQTLLRTGPTGTNVNDLRIIVVGNQQENL</sequence>
<dbReference type="SUPFAM" id="SSF82544">
    <property type="entry name" value="GckA/TtuD-like"/>
    <property type="match status" value="1"/>
</dbReference>
<comment type="caution">
    <text evidence="3">The sequence shown here is derived from an EMBL/GenBank/DDBJ whole genome shotgun (WGS) entry which is preliminary data.</text>
</comment>
<name>A0AA41G3M8_9EURY</name>
<dbReference type="InterPro" id="IPR038614">
    <property type="entry name" value="GK_N_sf"/>
</dbReference>
<dbReference type="Gene3D" id="3.40.1480.10">
    <property type="entry name" value="MOFRL domain"/>
    <property type="match status" value="1"/>
</dbReference>
<dbReference type="GO" id="GO:0008887">
    <property type="term" value="F:glycerate kinase activity"/>
    <property type="evidence" value="ECO:0007669"/>
    <property type="project" value="InterPro"/>
</dbReference>
<dbReference type="InterPro" id="IPR039760">
    <property type="entry name" value="MOFRL_protein"/>
</dbReference>
<dbReference type="GO" id="GO:0005737">
    <property type="term" value="C:cytoplasm"/>
    <property type="evidence" value="ECO:0007669"/>
    <property type="project" value="TreeGrafter"/>
</dbReference>
<feature type="domain" description="MOFRL" evidence="1">
    <location>
        <begin position="334"/>
        <end position="433"/>
    </location>
</feature>
<evidence type="ECO:0000259" key="2">
    <source>
        <dbReference type="Pfam" id="PF13660"/>
    </source>
</evidence>
<dbReference type="InterPro" id="IPR037035">
    <property type="entry name" value="GK-like_C_sf"/>
</dbReference>
<dbReference type="Proteomes" id="UP001166304">
    <property type="component" value="Unassembled WGS sequence"/>
</dbReference>
<dbReference type="EMBL" id="JAHQXE010000007">
    <property type="protein sequence ID" value="MBV0903725.1"/>
    <property type="molecule type" value="Genomic_DNA"/>
</dbReference>
<dbReference type="InterPro" id="IPR025286">
    <property type="entry name" value="MOFRL_assoc_dom"/>
</dbReference>
<protein>
    <submittedName>
        <fullName evidence="3">DUF4147 domain-containing protein</fullName>
    </submittedName>
</protein>
<dbReference type="AlphaFoldDB" id="A0AA41G3M8"/>
<feature type="domain" description="MOFRL-associated" evidence="2">
    <location>
        <begin position="17"/>
        <end position="249"/>
    </location>
</feature>
<keyword evidence="4" id="KW-1185">Reference proteome</keyword>
<accession>A0AA41G3M8</accession>